<feature type="non-terminal residue" evidence="1">
    <location>
        <position position="1"/>
    </location>
</feature>
<dbReference type="SUPFAM" id="SSF82199">
    <property type="entry name" value="SET domain"/>
    <property type="match status" value="1"/>
</dbReference>
<evidence type="ECO:0000313" key="1">
    <source>
        <dbReference type="EMBL" id="JAP95071.1"/>
    </source>
</evidence>
<organism evidence="1">
    <name type="scientific">Trepomonas sp. PC1</name>
    <dbReference type="NCBI Taxonomy" id="1076344"/>
    <lineage>
        <taxon>Eukaryota</taxon>
        <taxon>Metamonada</taxon>
        <taxon>Diplomonadida</taxon>
        <taxon>Hexamitidae</taxon>
        <taxon>Hexamitinae</taxon>
        <taxon>Trepomonas</taxon>
    </lineage>
</organism>
<sequence>NIDSDSNLSYSPVGICQYHPSFFHVAAAPISYFPKVKALPNGESYSQFQIEITYNNESHDDPDLRLEAPIYYKQLQNYQDNKLPVFSNFMYNLLTKKPVPQHHSLIDLTGCYVTPDAALASLLIEFQSMSKITYLDVIYRLQYLKFFAPLQLVVDQRHYGNEARFIRFASTHATGYLKAVGIGGSLRLQCHCSRDIQKDQLICISTDYFPIKKDNLLYQLMTQYIYGCQQMDQAALEEPWLAVLNEKMKKGTEIYTQTLDACRAAFYIDFMNIMFLELNKEVSPDELEKLLVDGFRGVDGKNYQQICQIEPAKFVPHIKIPQMNALQIPELPEASSEFKSKSVETSKTEKTTAKKKPILSQILKDIYSTNDFSYAILAQLQQNQLLLPQNFQIFSMQLNLQQQQLFQQLMYNFCIAKLNSLYDNADQQIDPAILKQILEKVKLKPLQLALHEAPCYYPNFTPFSSFNPVTYYSKFDKFMQEKIHLVTFQLATDLLKEICHDLKFTDEQLMKVALRFVQQNKAFYKQTIGLQVTNEEYVAETQFNQLKYYNIYQALTGAINCKIEYIQQFLLNKISLTEFIKGFTADSIQTKDLNQLELEYFTDEATSLICGYLQNCIAQLPPLNKKQKAQKHDQLQSKMQFAAPGYDGGYGWKNERMPVVERDQSWLNEQPGKKKLFQEGFWRVFELETDENFEKYLEDVIKRNVKYFCE</sequence>
<gene>
    <name evidence="1" type="ORF">TPC1_12048</name>
</gene>
<dbReference type="InterPro" id="IPR046341">
    <property type="entry name" value="SET_dom_sf"/>
</dbReference>
<dbReference type="AlphaFoldDB" id="A0A146KI54"/>
<name>A0A146KI54_9EUKA</name>
<proteinExistence type="predicted"/>
<accession>A0A146KI54</accession>
<reference evidence="1" key="1">
    <citation type="submission" date="2015-07" db="EMBL/GenBank/DDBJ databases">
        <title>Adaptation to a free-living lifestyle via gene acquisitions in the diplomonad Trepomonas sp. PC1.</title>
        <authorList>
            <person name="Xu F."/>
            <person name="Jerlstrom-Hultqvist J."/>
            <person name="Kolisko M."/>
            <person name="Simpson A.G.B."/>
            <person name="Roger A.J."/>
            <person name="Svard S.G."/>
            <person name="Andersson J.O."/>
        </authorList>
    </citation>
    <scope>NUCLEOTIDE SEQUENCE</scope>
    <source>
        <strain evidence="1">PC1</strain>
    </source>
</reference>
<protein>
    <submittedName>
        <fullName evidence="1">Uncharacterized protein</fullName>
    </submittedName>
</protein>
<dbReference type="EMBL" id="GDID01001535">
    <property type="protein sequence ID" value="JAP95071.1"/>
    <property type="molecule type" value="Transcribed_RNA"/>
</dbReference>